<feature type="chain" id="PRO_5038574473" description="YhcN/YlaJ family sporulation lipoprotein" evidence="2">
    <location>
        <begin position="23"/>
        <end position="192"/>
    </location>
</feature>
<evidence type="ECO:0000256" key="1">
    <source>
        <dbReference type="SAM" id="MobiDB-lite"/>
    </source>
</evidence>
<sequence>MDKLARNVTLSLLITALGGTLAGCNQSADPGPQRQGQQQAQVRSTQDTRAEQGMESYGGYRPPAEDRQIVTDERNSAVRSKQRQAYSAHGMAYELESMEAVKGAAVIIAGKDAYVGIRNAFDGNLPADVPAAIVAKIRKMDRSIGQVYVTADPEAVEFLSSYSEALEQGQPLQRFENRFPEVKNSASWMTGS</sequence>
<dbReference type="InterPro" id="IPR019076">
    <property type="entry name" value="Spore_lipoprot_YhcN/YlaJ-like"/>
</dbReference>
<feature type="region of interest" description="Disordered" evidence="1">
    <location>
        <begin position="25"/>
        <end position="68"/>
    </location>
</feature>
<dbReference type="Pfam" id="PF09580">
    <property type="entry name" value="Spore_YhcN_YlaJ"/>
    <property type="match status" value="1"/>
</dbReference>
<protein>
    <recommendedName>
        <fullName evidence="5">YhcN/YlaJ family sporulation lipoprotein</fullName>
    </recommendedName>
</protein>
<accession>A0A1Y0IRK2</accession>
<evidence type="ECO:0000256" key="2">
    <source>
        <dbReference type="SAM" id="SignalP"/>
    </source>
</evidence>
<dbReference type="RefSeq" id="WP_087458487.1">
    <property type="nucleotide sequence ID" value="NZ_CP021434.1"/>
</dbReference>
<feature type="signal peptide" evidence="2">
    <location>
        <begin position="1"/>
        <end position="22"/>
    </location>
</feature>
<evidence type="ECO:0008006" key="5">
    <source>
        <dbReference type="Google" id="ProtNLM"/>
    </source>
</evidence>
<dbReference type="Proteomes" id="UP000195437">
    <property type="component" value="Chromosome"/>
</dbReference>
<proteinExistence type="predicted"/>
<keyword evidence="2" id="KW-0732">Signal</keyword>
<gene>
    <name evidence="3" type="ORF">CBW65_20765</name>
</gene>
<dbReference type="OrthoDB" id="2381557at2"/>
<keyword evidence="4" id="KW-1185">Reference proteome</keyword>
<dbReference type="EMBL" id="CP021434">
    <property type="protein sequence ID" value="ARU63141.1"/>
    <property type="molecule type" value="Genomic_DNA"/>
</dbReference>
<dbReference type="KEGG" id="tum:CBW65_20765"/>
<evidence type="ECO:0000313" key="4">
    <source>
        <dbReference type="Proteomes" id="UP000195437"/>
    </source>
</evidence>
<feature type="compositionally biased region" description="Low complexity" evidence="1">
    <location>
        <begin position="33"/>
        <end position="45"/>
    </location>
</feature>
<dbReference type="AlphaFoldDB" id="A0A1Y0IRK2"/>
<evidence type="ECO:0000313" key="3">
    <source>
        <dbReference type="EMBL" id="ARU63141.1"/>
    </source>
</evidence>
<organism evidence="3 4">
    <name type="scientific">Tumebacillus avium</name>
    <dbReference type="NCBI Taxonomy" id="1903704"/>
    <lineage>
        <taxon>Bacteria</taxon>
        <taxon>Bacillati</taxon>
        <taxon>Bacillota</taxon>
        <taxon>Bacilli</taxon>
        <taxon>Bacillales</taxon>
        <taxon>Alicyclobacillaceae</taxon>
        <taxon>Tumebacillus</taxon>
    </lineage>
</organism>
<dbReference type="PROSITE" id="PS51257">
    <property type="entry name" value="PROKAR_LIPOPROTEIN"/>
    <property type="match status" value="1"/>
</dbReference>
<reference evidence="4" key="1">
    <citation type="submission" date="2017-05" db="EMBL/GenBank/DDBJ databases">
        <authorList>
            <person name="Sung H."/>
        </authorList>
    </citation>
    <scope>NUCLEOTIDE SEQUENCE [LARGE SCALE GENOMIC DNA]</scope>
    <source>
        <strain evidence="4">AR23208</strain>
    </source>
</reference>
<name>A0A1Y0IRK2_9BACL</name>